<dbReference type="EMBL" id="CACRXK020005744">
    <property type="protein sequence ID" value="CAB4007260.1"/>
    <property type="molecule type" value="Genomic_DNA"/>
</dbReference>
<gene>
    <name evidence="1" type="ORF">PACLA_8A043590</name>
</gene>
<name>A0A6S7HV44_PARCT</name>
<protein>
    <submittedName>
        <fullName evidence="1">Uncharacterized protein</fullName>
    </submittedName>
</protein>
<comment type="caution">
    <text evidence="1">The sequence shown here is derived from an EMBL/GenBank/DDBJ whole genome shotgun (WGS) entry which is preliminary data.</text>
</comment>
<evidence type="ECO:0000313" key="1">
    <source>
        <dbReference type="EMBL" id="CAB4007260.1"/>
    </source>
</evidence>
<dbReference type="OrthoDB" id="8118845at2759"/>
<sequence length="217" mass="24458">MEPCEQSSDDLKKIQQAIKTETAKSRMDSIDASLPPDVLLLVMQSKDKGATSWLNAIPLKDQGLALNKQEFKDSHDGVRNLLTTQLGKVCKNVEIEPHLQPLDNERFNLRSAIISPEARLDMKADGFWLCGAAAFFDVRVTHVNSKCNQDPPTQMIFKEHSNEKKREYQQRALDVEMGSFTPLVFGTSGGMGIECQMFLKKLGRNWQKTIMNDTQLS</sequence>
<dbReference type="Proteomes" id="UP001152795">
    <property type="component" value="Unassembled WGS sequence"/>
</dbReference>
<evidence type="ECO:0000313" key="2">
    <source>
        <dbReference type="Proteomes" id="UP001152795"/>
    </source>
</evidence>
<organism evidence="1 2">
    <name type="scientific">Paramuricea clavata</name>
    <name type="common">Red gorgonian</name>
    <name type="synonym">Violescent sea-whip</name>
    <dbReference type="NCBI Taxonomy" id="317549"/>
    <lineage>
        <taxon>Eukaryota</taxon>
        <taxon>Metazoa</taxon>
        <taxon>Cnidaria</taxon>
        <taxon>Anthozoa</taxon>
        <taxon>Octocorallia</taxon>
        <taxon>Malacalcyonacea</taxon>
        <taxon>Plexauridae</taxon>
        <taxon>Paramuricea</taxon>
    </lineage>
</organism>
<reference evidence="1" key="1">
    <citation type="submission" date="2020-04" db="EMBL/GenBank/DDBJ databases">
        <authorList>
            <person name="Alioto T."/>
            <person name="Alioto T."/>
            <person name="Gomez Garrido J."/>
        </authorList>
    </citation>
    <scope>NUCLEOTIDE SEQUENCE</scope>
    <source>
        <strain evidence="1">A484AB</strain>
    </source>
</reference>
<proteinExistence type="predicted"/>
<accession>A0A6S7HV44</accession>
<keyword evidence="2" id="KW-1185">Reference proteome</keyword>
<dbReference type="AlphaFoldDB" id="A0A6S7HV44"/>